<keyword evidence="3 4" id="KW-0560">Oxidoreductase</keyword>
<comment type="pathway">
    <text evidence="1">Cofactor biosynthesis; adenosylcobalamin biosynthesis.</text>
</comment>
<evidence type="ECO:0000256" key="2">
    <source>
        <dbReference type="ARBA" id="ARBA00022573"/>
    </source>
</evidence>
<accession>A0A1J1LTK5</accession>
<keyword evidence="5" id="KW-1185">Reference proteome</keyword>
<dbReference type="Proteomes" id="UP000184315">
    <property type="component" value="Unassembled WGS sequence"/>
</dbReference>
<dbReference type="NCBIfam" id="NF005970">
    <property type="entry name" value="PRK08057.1-4"/>
    <property type="match status" value="1"/>
</dbReference>
<dbReference type="EMBL" id="CZDF01000172">
    <property type="protein sequence ID" value="CUR35164.1"/>
    <property type="molecule type" value="Genomic_DNA"/>
</dbReference>
<dbReference type="PROSITE" id="PS51014">
    <property type="entry name" value="COBK_CBIJ"/>
    <property type="match status" value="1"/>
</dbReference>
<gene>
    <name evidence="4" type="primary">cbiJ</name>
    <name evidence="4" type="ORF">PL9214650603</name>
</gene>
<evidence type="ECO:0000256" key="1">
    <source>
        <dbReference type="ARBA" id="ARBA00004953"/>
    </source>
</evidence>
<evidence type="ECO:0000313" key="5">
    <source>
        <dbReference type="Proteomes" id="UP000184315"/>
    </source>
</evidence>
<protein>
    <submittedName>
        <fullName evidence="4">Cobalt-precorrin-6A reductase</fullName>
        <ecNumber evidence="4">1.3.1.-</ecNumber>
    </submittedName>
</protein>
<dbReference type="NCBIfam" id="TIGR00715">
    <property type="entry name" value="precor6x_red"/>
    <property type="match status" value="1"/>
</dbReference>
<evidence type="ECO:0000313" key="4">
    <source>
        <dbReference type="EMBL" id="CUR35164.1"/>
    </source>
</evidence>
<name>A0A1J1LTK5_9CYAN</name>
<dbReference type="PANTHER" id="PTHR36925:SF1">
    <property type="entry name" value="COBALT-PRECORRIN-6A REDUCTASE"/>
    <property type="match status" value="1"/>
</dbReference>
<keyword evidence="2" id="KW-0169">Cobalamin biosynthesis</keyword>
<dbReference type="UniPathway" id="UPA00148"/>
<dbReference type="EC" id="1.3.1.-" evidence="4"/>
<dbReference type="AlphaFoldDB" id="A0A1J1LTK5"/>
<dbReference type="STRING" id="671072.PL9214650603"/>
<sequence>MLKSIDRVWLIGGTQESARLAQAIAKCQIYCIISVTTESAKCLYPESEFLTIWVGKLEPNQINLFLTNYKINRILDASHPYAVEISQLAIAISQTHQIPYLRYERPAIEFENSTHLLYLDSFETLLTGDYLKGKRVLLTLGYRSLFQFAQWQEQAVLFARILPSLMALDAALKAGFTPDRIIAIRPPLCLELERALWQHWKISLVVTKASGSAGGEDLKINLAHQLNIPLIIIARPQIDYPQMTHSFKTAVEFCQ</sequence>
<dbReference type="GO" id="GO:0009236">
    <property type="term" value="P:cobalamin biosynthetic process"/>
    <property type="evidence" value="ECO:0007669"/>
    <property type="project" value="UniProtKB-UniPathway"/>
</dbReference>
<organism evidence="4 5">
    <name type="scientific">Planktothrix tepida PCC 9214</name>
    <dbReference type="NCBI Taxonomy" id="671072"/>
    <lineage>
        <taxon>Bacteria</taxon>
        <taxon>Bacillati</taxon>
        <taxon>Cyanobacteriota</taxon>
        <taxon>Cyanophyceae</taxon>
        <taxon>Oscillatoriophycideae</taxon>
        <taxon>Oscillatoriales</taxon>
        <taxon>Microcoleaceae</taxon>
        <taxon>Planktothrix</taxon>
    </lineage>
</organism>
<dbReference type="RefSeq" id="WP_072722346.1">
    <property type="nucleotide sequence ID" value="NZ_LN889813.1"/>
</dbReference>
<proteinExistence type="predicted"/>
<reference evidence="5" key="1">
    <citation type="submission" date="2015-10" db="EMBL/GenBank/DDBJ databases">
        <authorList>
            <person name="Regsiter A."/>
            <person name="william w."/>
        </authorList>
    </citation>
    <scope>NUCLEOTIDE SEQUENCE [LARGE SCALE GENOMIC DNA]</scope>
</reference>
<dbReference type="InterPro" id="IPR003723">
    <property type="entry name" value="Precorrin-6x_reduct"/>
</dbReference>
<dbReference type="GO" id="GO:0016994">
    <property type="term" value="F:precorrin-6A reductase activity"/>
    <property type="evidence" value="ECO:0007669"/>
    <property type="project" value="InterPro"/>
</dbReference>
<dbReference type="PANTHER" id="PTHR36925">
    <property type="entry name" value="COBALT-PRECORRIN-6A REDUCTASE"/>
    <property type="match status" value="1"/>
</dbReference>
<evidence type="ECO:0000256" key="3">
    <source>
        <dbReference type="ARBA" id="ARBA00023002"/>
    </source>
</evidence>
<dbReference type="Pfam" id="PF02571">
    <property type="entry name" value="CbiJ"/>
    <property type="match status" value="1"/>
</dbReference>